<reference evidence="1" key="1">
    <citation type="journal article" date="2007" name="PLoS Biol.">
        <title>Rate of evolution in brain-expressed genes in humans and other primates.</title>
        <authorList>
            <person name="Wang H.-Y."/>
            <person name="Chien H.-C."/>
            <person name="Osada N."/>
            <person name="Hashimoto K."/>
            <person name="Sugano S."/>
            <person name="Gojobori T."/>
            <person name="Chou C.-K."/>
            <person name="Tsai S.-F."/>
            <person name="Wu C.-I."/>
            <person name="Shen C.-K.J."/>
        </authorList>
    </citation>
    <scope>NUCLEOTIDE SEQUENCE</scope>
</reference>
<accession>I7G4M8</accession>
<protein>
    <submittedName>
        <fullName evidence="1">Macaca fascicularis brain cDNA clone: QtrA-17237, similar to human voltage-dependent anion channel 1 (VDAC1), mRNA, RefSeq: NM_003374.1</fullName>
    </submittedName>
</protein>
<proteinExistence type="evidence at transcript level"/>
<dbReference type="EMBL" id="AB171787">
    <property type="protein sequence ID" value="BAE88850.1"/>
    <property type="molecule type" value="mRNA"/>
</dbReference>
<evidence type="ECO:0000313" key="1">
    <source>
        <dbReference type="EMBL" id="BAE88850.1"/>
    </source>
</evidence>
<sequence>MLKSRQGTSGSTLTWAVTWISTLLDLPSGVL</sequence>
<organism evidence="1">
    <name type="scientific">Macaca fascicularis</name>
    <name type="common">Crab-eating macaque</name>
    <name type="synonym">Cynomolgus monkey</name>
    <dbReference type="NCBI Taxonomy" id="9541"/>
    <lineage>
        <taxon>Eukaryota</taxon>
        <taxon>Metazoa</taxon>
        <taxon>Chordata</taxon>
        <taxon>Craniata</taxon>
        <taxon>Vertebrata</taxon>
        <taxon>Euteleostomi</taxon>
        <taxon>Mammalia</taxon>
        <taxon>Eutheria</taxon>
        <taxon>Euarchontoglires</taxon>
        <taxon>Primates</taxon>
        <taxon>Haplorrhini</taxon>
        <taxon>Catarrhini</taxon>
        <taxon>Cercopithecidae</taxon>
        <taxon>Cercopithecinae</taxon>
        <taxon>Macaca</taxon>
    </lineage>
</organism>
<dbReference type="AlphaFoldDB" id="I7G4M8"/>
<name>I7G4M8_MACFA</name>